<dbReference type="RefSeq" id="WP_133473937.1">
    <property type="nucleotide sequence ID" value="NZ_SNWP01000010.1"/>
</dbReference>
<evidence type="ECO:0000313" key="3">
    <source>
        <dbReference type="Proteomes" id="UP000295741"/>
    </source>
</evidence>
<keyword evidence="3" id="KW-1185">Reference proteome</keyword>
<accession>A0A4R6J239</accession>
<dbReference type="GO" id="GO:0003700">
    <property type="term" value="F:DNA-binding transcription factor activity"/>
    <property type="evidence" value="ECO:0007669"/>
    <property type="project" value="InterPro"/>
</dbReference>
<dbReference type="Pfam" id="PF12833">
    <property type="entry name" value="HTH_18"/>
    <property type="match status" value="1"/>
</dbReference>
<dbReference type="InterPro" id="IPR018060">
    <property type="entry name" value="HTH_AraC"/>
</dbReference>
<feature type="domain" description="HTH araC/xylS-type" evidence="1">
    <location>
        <begin position="172"/>
        <end position="259"/>
    </location>
</feature>
<comment type="caution">
    <text evidence="2">The sequence shown here is derived from an EMBL/GenBank/DDBJ whole genome shotgun (WGS) entry which is preliminary data.</text>
</comment>
<name>A0A4R6J239_9BACT</name>
<organism evidence="2 3">
    <name type="scientific">Sediminibacterium goheungense</name>
    <dbReference type="NCBI Taxonomy" id="1086393"/>
    <lineage>
        <taxon>Bacteria</taxon>
        <taxon>Pseudomonadati</taxon>
        <taxon>Bacteroidota</taxon>
        <taxon>Chitinophagia</taxon>
        <taxon>Chitinophagales</taxon>
        <taxon>Chitinophagaceae</taxon>
        <taxon>Sediminibacterium</taxon>
    </lineage>
</organism>
<reference evidence="2 3" key="1">
    <citation type="submission" date="2019-03" db="EMBL/GenBank/DDBJ databases">
        <title>Genomic Encyclopedia of Archaeal and Bacterial Type Strains, Phase II (KMG-II): from individual species to whole genera.</title>
        <authorList>
            <person name="Goeker M."/>
        </authorList>
    </citation>
    <scope>NUCLEOTIDE SEQUENCE [LARGE SCALE GENOMIC DNA]</scope>
    <source>
        <strain evidence="2 3">DSM 28323</strain>
    </source>
</reference>
<dbReference type="PROSITE" id="PS01124">
    <property type="entry name" value="HTH_ARAC_FAMILY_2"/>
    <property type="match status" value="1"/>
</dbReference>
<dbReference type="EMBL" id="SNWP01000010">
    <property type="protein sequence ID" value="TDO29332.1"/>
    <property type="molecule type" value="Genomic_DNA"/>
</dbReference>
<sequence>MQHVEFFHTDHFNQNYQRQRADESISYFIDFFWETDFDELWNLYPKGFSDALFPNTGYTYLLNLGTPFVMQVGDKKFDMKTDGFLPRHRAIECYHQPGNKLFGIKFKISPVIFEKKINFSEYREYIFPLSYLMDANILAAVKKAGNFGERVDLLTQYFDKIIRQYSGSLKPIQIVSEILAHCENKRDFITPVEDYAKQYGVSSRTLQRYFETATSISTKTAIQIMRIRKATEHLVSDPDTFKSSDYGYYDHSHFYKHLKSFLQKNTLKKLQPHLKLLEKLHSKHKSEWSMVNGE</sequence>
<dbReference type="OrthoDB" id="935959at2"/>
<dbReference type="Gene3D" id="1.10.10.60">
    <property type="entry name" value="Homeodomain-like"/>
    <property type="match status" value="1"/>
</dbReference>
<protein>
    <submittedName>
        <fullName evidence="2">Helix-turn-helix protein</fullName>
    </submittedName>
</protein>
<dbReference type="GO" id="GO:0043565">
    <property type="term" value="F:sequence-specific DNA binding"/>
    <property type="evidence" value="ECO:0007669"/>
    <property type="project" value="InterPro"/>
</dbReference>
<proteinExistence type="predicted"/>
<gene>
    <name evidence="2" type="ORF">BC659_1421</name>
</gene>
<dbReference type="AlphaFoldDB" id="A0A4R6J239"/>
<evidence type="ECO:0000259" key="1">
    <source>
        <dbReference type="PROSITE" id="PS01124"/>
    </source>
</evidence>
<dbReference type="Proteomes" id="UP000295741">
    <property type="component" value="Unassembled WGS sequence"/>
</dbReference>
<evidence type="ECO:0000313" key="2">
    <source>
        <dbReference type="EMBL" id="TDO29332.1"/>
    </source>
</evidence>